<protein>
    <submittedName>
        <fullName evidence="2">Uncharacterized protein</fullName>
    </submittedName>
</protein>
<feature type="transmembrane region" description="Helical" evidence="1">
    <location>
        <begin position="33"/>
        <end position="58"/>
    </location>
</feature>
<feature type="transmembrane region" description="Helical" evidence="1">
    <location>
        <begin position="6"/>
        <end position="26"/>
    </location>
</feature>
<keyword evidence="1" id="KW-0472">Membrane</keyword>
<dbReference type="EMBL" id="BNBD01000021">
    <property type="protein sequence ID" value="GHF71905.1"/>
    <property type="molecule type" value="Genomic_DNA"/>
</dbReference>
<keyword evidence="1" id="KW-1133">Transmembrane helix</keyword>
<sequence>MKFDVLQILGAAVAVIFCQGLIRLLVHHDDRGLLGWVPGGFLGVLLAHVALTAAGAALTSWAHTRAKAAGRRG</sequence>
<reference evidence="2" key="1">
    <citation type="journal article" date="2014" name="Int. J. Syst. Evol. Microbiol.">
        <title>Complete genome sequence of Corynebacterium casei LMG S-19264T (=DSM 44701T), isolated from a smear-ripened cheese.</title>
        <authorList>
            <consortium name="US DOE Joint Genome Institute (JGI-PGF)"/>
            <person name="Walter F."/>
            <person name="Albersmeier A."/>
            <person name="Kalinowski J."/>
            <person name="Ruckert C."/>
        </authorList>
    </citation>
    <scope>NUCLEOTIDE SEQUENCE</scope>
    <source>
        <strain evidence="2">JCM 4059</strain>
    </source>
</reference>
<dbReference type="Proteomes" id="UP000638313">
    <property type="component" value="Unassembled WGS sequence"/>
</dbReference>
<accession>A0A919B985</accession>
<comment type="caution">
    <text evidence="2">The sequence shown here is derived from an EMBL/GenBank/DDBJ whole genome shotgun (WGS) entry which is preliminary data.</text>
</comment>
<gene>
    <name evidence="2" type="ORF">GCM10010218_61460</name>
</gene>
<keyword evidence="1" id="KW-0812">Transmembrane</keyword>
<reference evidence="2" key="2">
    <citation type="submission" date="2020-09" db="EMBL/GenBank/DDBJ databases">
        <authorList>
            <person name="Sun Q."/>
            <person name="Ohkuma M."/>
        </authorList>
    </citation>
    <scope>NUCLEOTIDE SEQUENCE</scope>
    <source>
        <strain evidence="2">JCM 4059</strain>
    </source>
</reference>
<name>A0A919B985_9ACTN</name>
<evidence type="ECO:0000313" key="2">
    <source>
        <dbReference type="EMBL" id="GHF71905.1"/>
    </source>
</evidence>
<evidence type="ECO:0000256" key="1">
    <source>
        <dbReference type="SAM" id="Phobius"/>
    </source>
</evidence>
<evidence type="ECO:0000313" key="3">
    <source>
        <dbReference type="Proteomes" id="UP000638313"/>
    </source>
</evidence>
<dbReference type="RefSeq" id="WP_190133045.1">
    <property type="nucleotide sequence ID" value="NZ_BNBD01000021.1"/>
</dbReference>
<organism evidence="2 3">
    <name type="scientific">Streptomyces mashuensis</name>
    <dbReference type="NCBI Taxonomy" id="33904"/>
    <lineage>
        <taxon>Bacteria</taxon>
        <taxon>Bacillati</taxon>
        <taxon>Actinomycetota</taxon>
        <taxon>Actinomycetes</taxon>
        <taxon>Kitasatosporales</taxon>
        <taxon>Streptomycetaceae</taxon>
        <taxon>Streptomyces</taxon>
    </lineage>
</organism>
<keyword evidence="3" id="KW-1185">Reference proteome</keyword>
<proteinExistence type="predicted"/>
<dbReference type="AlphaFoldDB" id="A0A919B985"/>